<evidence type="ECO:0000313" key="2">
    <source>
        <dbReference type="EMBL" id="MFC6202064.1"/>
    </source>
</evidence>
<dbReference type="InterPro" id="IPR001387">
    <property type="entry name" value="Cro/C1-type_HTH"/>
</dbReference>
<dbReference type="SUPFAM" id="SSF47413">
    <property type="entry name" value="lambda repressor-like DNA-binding domains"/>
    <property type="match status" value="1"/>
</dbReference>
<dbReference type="Gene3D" id="1.25.40.10">
    <property type="entry name" value="Tetratricopeptide repeat domain"/>
    <property type="match status" value="1"/>
</dbReference>
<reference evidence="3" key="1">
    <citation type="journal article" date="2019" name="Int. J. Syst. Evol. Microbiol.">
        <title>The Global Catalogue of Microorganisms (GCM) 10K type strain sequencing project: providing services to taxonomists for standard genome sequencing and annotation.</title>
        <authorList>
            <consortium name="The Broad Institute Genomics Platform"/>
            <consortium name="The Broad Institute Genome Sequencing Center for Infectious Disease"/>
            <person name="Wu L."/>
            <person name="Ma J."/>
        </authorList>
    </citation>
    <scope>NUCLEOTIDE SEQUENCE [LARGE SCALE GENOMIC DNA]</scope>
    <source>
        <strain evidence="3">CCM 8930</strain>
    </source>
</reference>
<dbReference type="CDD" id="cd00093">
    <property type="entry name" value="HTH_XRE"/>
    <property type="match status" value="1"/>
</dbReference>
<evidence type="ECO:0000313" key="3">
    <source>
        <dbReference type="Proteomes" id="UP001596171"/>
    </source>
</evidence>
<dbReference type="RefSeq" id="WP_137615536.1">
    <property type="nucleotide sequence ID" value="NZ_BJDI01000003.1"/>
</dbReference>
<accession>A0ABW1SKV0</accession>
<dbReference type="InterPro" id="IPR011990">
    <property type="entry name" value="TPR-like_helical_dom_sf"/>
</dbReference>
<comment type="caution">
    <text evidence="2">The sequence shown here is derived from an EMBL/GenBank/DDBJ whole genome shotgun (WGS) entry which is preliminary data.</text>
</comment>
<sequence>MFLGNVIFDERKKQGLTQTELAAGICNQNIISRLEKHDAMPTLPVLLQLCLKLNLTLNDVFSDFASNANAEEHAVLVNLERDILLGQVDNAAAKLALITEKQLKTNDQISYTFLKGFLAIQSDPDTALFMMDKVLMLTQNDTYDVYTELAYLVKAKVYMAKQDLYRAGDYYGLIMQALQANLLISNAKSSELLFILKDIAAFYFASKDQVATIKVSNRGIKLAQTKHVTYFVEYLYYYKVSCLSATDSDFETQCQMGIAMATANENNHIRQLMKSLLP</sequence>
<gene>
    <name evidence="2" type="ORF">ACFP1L_09315</name>
</gene>
<dbReference type="SMART" id="SM00530">
    <property type="entry name" value="HTH_XRE"/>
    <property type="match status" value="1"/>
</dbReference>
<dbReference type="Pfam" id="PF01381">
    <property type="entry name" value="HTH_3"/>
    <property type="match status" value="1"/>
</dbReference>
<organism evidence="2 3">
    <name type="scientific">Lactiplantibacillus nangangensis</name>
    <dbReference type="NCBI Taxonomy" id="2559917"/>
    <lineage>
        <taxon>Bacteria</taxon>
        <taxon>Bacillati</taxon>
        <taxon>Bacillota</taxon>
        <taxon>Bacilli</taxon>
        <taxon>Lactobacillales</taxon>
        <taxon>Lactobacillaceae</taxon>
        <taxon>Lactiplantibacillus</taxon>
    </lineage>
</organism>
<name>A0ABW1SKV0_9LACO</name>
<proteinExistence type="predicted"/>
<protein>
    <submittedName>
        <fullName evidence="2">Helix-turn-helix domain-containing protein</fullName>
    </submittedName>
</protein>
<feature type="domain" description="HTH cro/C1-type" evidence="1">
    <location>
        <begin position="11"/>
        <end position="60"/>
    </location>
</feature>
<dbReference type="InterPro" id="IPR010982">
    <property type="entry name" value="Lambda_DNA-bd_dom_sf"/>
</dbReference>
<evidence type="ECO:0000259" key="1">
    <source>
        <dbReference type="PROSITE" id="PS50943"/>
    </source>
</evidence>
<keyword evidence="3" id="KW-1185">Reference proteome</keyword>
<dbReference type="EMBL" id="JBHSSE010000018">
    <property type="protein sequence ID" value="MFC6202064.1"/>
    <property type="molecule type" value="Genomic_DNA"/>
</dbReference>
<dbReference type="PROSITE" id="PS50943">
    <property type="entry name" value="HTH_CROC1"/>
    <property type="match status" value="1"/>
</dbReference>
<dbReference type="Proteomes" id="UP001596171">
    <property type="component" value="Unassembled WGS sequence"/>
</dbReference>